<keyword evidence="1" id="KW-0863">Zinc-finger</keyword>
<evidence type="ECO:0000256" key="2">
    <source>
        <dbReference type="SAM" id="MobiDB-lite"/>
    </source>
</evidence>
<evidence type="ECO:0000256" key="1">
    <source>
        <dbReference type="PROSITE-ProRule" id="PRU00047"/>
    </source>
</evidence>
<dbReference type="EMBL" id="VEPZ02001308">
    <property type="protein sequence ID" value="KAE8681351.1"/>
    <property type="molecule type" value="Genomic_DNA"/>
</dbReference>
<dbReference type="PROSITE" id="PS50158">
    <property type="entry name" value="ZF_CCHC"/>
    <property type="match status" value="1"/>
</dbReference>
<evidence type="ECO:0000313" key="5">
    <source>
        <dbReference type="Proteomes" id="UP000436088"/>
    </source>
</evidence>
<organism evidence="4 5">
    <name type="scientific">Hibiscus syriacus</name>
    <name type="common">Rose of Sharon</name>
    <dbReference type="NCBI Taxonomy" id="106335"/>
    <lineage>
        <taxon>Eukaryota</taxon>
        <taxon>Viridiplantae</taxon>
        <taxon>Streptophyta</taxon>
        <taxon>Embryophyta</taxon>
        <taxon>Tracheophyta</taxon>
        <taxon>Spermatophyta</taxon>
        <taxon>Magnoliopsida</taxon>
        <taxon>eudicotyledons</taxon>
        <taxon>Gunneridae</taxon>
        <taxon>Pentapetalae</taxon>
        <taxon>rosids</taxon>
        <taxon>malvids</taxon>
        <taxon>Malvales</taxon>
        <taxon>Malvaceae</taxon>
        <taxon>Malvoideae</taxon>
        <taxon>Hibiscus</taxon>
    </lineage>
</organism>
<dbReference type="InterPro" id="IPR036875">
    <property type="entry name" value="Znf_CCHC_sf"/>
</dbReference>
<gene>
    <name evidence="4" type="ORF">F3Y22_tig00111330pilonHSYRG00279</name>
</gene>
<proteinExistence type="predicted"/>
<dbReference type="Pfam" id="PF22936">
    <property type="entry name" value="Pol_BBD"/>
    <property type="match status" value="1"/>
</dbReference>
<feature type="domain" description="CCHC-type" evidence="3">
    <location>
        <begin position="183"/>
        <end position="197"/>
    </location>
</feature>
<dbReference type="Pfam" id="PF14223">
    <property type="entry name" value="Retrotran_gag_2"/>
    <property type="match status" value="1"/>
</dbReference>
<dbReference type="InterPro" id="IPR054722">
    <property type="entry name" value="PolX-like_BBD"/>
</dbReference>
<dbReference type="AlphaFoldDB" id="A0A6A2YPP1"/>
<dbReference type="SUPFAM" id="SSF57756">
    <property type="entry name" value="Retrovirus zinc finger-like domains"/>
    <property type="match status" value="1"/>
</dbReference>
<accession>A0A6A2YPP1</accession>
<dbReference type="InterPro" id="IPR001878">
    <property type="entry name" value="Znf_CCHC"/>
</dbReference>
<dbReference type="PANTHER" id="PTHR35317">
    <property type="entry name" value="OS04G0629600 PROTEIN"/>
    <property type="match status" value="1"/>
</dbReference>
<sequence length="366" mass="41716">MKKKFQGSTRARRQQLQALCSEFELHRMQYGETILDFFSRTMVIISKMRTFGEKIEDVVVVEKILRSLTPKFNYVVCSIEESKDLDLLSIDKLQDSLLVHEGKLVQQDNAELELKVSSDHSIKGNGGRKSNGHNDRGRGRGRNKSRGRGNYGHRQNSGNQSHERLRRYDSYQTQPADKSNVECYRCHKYGHYKSECRTTFSGAHGEESNFIGNEEEQDEDISLLMVCHAKEPTNKHLWYLDTGCINHMSGDKRIFSTLDESFRDNVKFDNNTKISVMGKGQVTILNKSNVTQTMLDVLYVPDLKTNLLSIDQLQEKGYEIKIKNGMCQVQDGKSGLIAQVAMTANRMFPLHLNHSTQSCFAASLSD</sequence>
<protein>
    <recommendedName>
        <fullName evidence="3">CCHC-type domain-containing protein</fullName>
    </recommendedName>
</protein>
<feature type="region of interest" description="Disordered" evidence="2">
    <location>
        <begin position="115"/>
        <end position="165"/>
    </location>
</feature>
<dbReference type="GO" id="GO:0008270">
    <property type="term" value="F:zinc ion binding"/>
    <property type="evidence" value="ECO:0007669"/>
    <property type="project" value="UniProtKB-KW"/>
</dbReference>
<evidence type="ECO:0000259" key="3">
    <source>
        <dbReference type="PROSITE" id="PS50158"/>
    </source>
</evidence>
<comment type="caution">
    <text evidence="4">The sequence shown here is derived from an EMBL/GenBank/DDBJ whole genome shotgun (WGS) entry which is preliminary data.</text>
</comment>
<keyword evidence="1" id="KW-0479">Metal-binding</keyword>
<dbReference type="Proteomes" id="UP000436088">
    <property type="component" value="Unassembled WGS sequence"/>
</dbReference>
<dbReference type="GO" id="GO:0003676">
    <property type="term" value="F:nucleic acid binding"/>
    <property type="evidence" value="ECO:0007669"/>
    <property type="project" value="InterPro"/>
</dbReference>
<evidence type="ECO:0000313" key="4">
    <source>
        <dbReference type="EMBL" id="KAE8681351.1"/>
    </source>
</evidence>
<dbReference type="PANTHER" id="PTHR35317:SF27">
    <property type="entry name" value="RETROVIRUS-RELATED POL POLYPROTEIN FROM TRANSPOSON TNT 1-94"/>
    <property type="match status" value="1"/>
</dbReference>
<keyword evidence="5" id="KW-1185">Reference proteome</keyword>
<reference evidence="4" key="1">
    <citation type="submission" date="2019-09" db="EMBL/GenBank/DDBJ databases">
        <title>Draft genome information of white flower Hibiscus syriacus.</title>
        <authorList>
            <person name="Kim Y.-M."/>
        </authorList>
    </citation>
    <scope>NUCLEOTIDE SEQUENCE [LARGE SCALE GENOMIC DNA]</scope>
    <source>
        <strain evidence="4">YM2019G1</strain>
    </source>
</reference>
<keyword evidence="1" id="KW-0862">Zinc</keyword>
<name>A0A6A2YPP1_HIBSY</name>